<reference evidence="6" key="1">
    <citation type="submission" date="2020-05" db="EMBL/GenBank/DDBJ databases">
        <authorList>
            <person name="Chiriac C."/>
            <person name="Salcher M."/>
            <person name="Ghai R."/>
            <person name="Kavagutti S V."/>
        </authorList>
    </citation>
    <scope>NUCLEOTIDE SEQUENCE</scope>
</reference>
<dbReference type="PROSITE" id="PS00061">
    <property type="entry name" value="ADH_SHORT"/>
    <property type="match status" value="1"/>
</dbReference>
<dbReference type="PANTHER" id="PTHR42760">
    <property type="entry name" value="SHORT-CHAIN DEHYDROGENASES/REDUCTASES FAMILY MEMBER"/>
    <property type="match status" value="1"/>
</dbReference>
<dbReference type="InterPro" id="IPR020904">
    <property type="entry name" value="Sc_DH/Rdtase_CS"/>
</dbReference>
<dbReference type="FunFam" id="3.40.50.720:FF:000084">
    <property type="entry name" value="Short-chain dehydrogenase reductase"/>
    <property type="match status" value="1"/>
</dbReference>
<evidence type="ECO:0000313" key="6">
    <source>
        <dbReference type="EMBL" id="CAB5017081.1"/>
    </source>
</evidence>
<dbReference type="Pfam" id="PF13561">
    <property type="entry name" value="adh_short_C2"/>
    <property type="match status" value="1"/>
</dbReference>
<sequence length="271" mass="27718">MSPIEVIGRSDAVRGTDPERVQHDRFSGKVAFVTGAASGIGRATARRIAAEGGAVACADISEDGVTKVVSEITDAGGSAVAVVCNVTEEQSVIDAVRTSAEQLGRISVVVNSAGIGGFEHTENQSFEGWNRILAVNLTGTFLVCRESLPYLLDGGGTIINLSSTAGVMGQPYSAAYCASKGGVSMMTKAIAIEYATKGVRCNGVAPGGVDTPLVHNFGLPEGADYKQLDRIMTPLGYCTPSEVAGAIAYLASDEAAYASGAILSFDGGISA</sequence>
<evidence type="ECO:0000259" key="3">
    <source>
        <dbReference type="SMART" id="SM00822"/>
    </source>
</evidence>
<organism evidence="6">
    <name type="scientific">freshwater metagenome</name>
    <dbReference type="NCBI Taxonomy" id="449393"/>
    <lineage>
        <taxon>unclassified sequences</taxon>
        <taxon>metagenomes</taxon>
        <taxon>ecological metagenomes</taxon>
    </lineage>
</organism>
<accession>A0A6J7QJ18</accession>
<dbReference type="SMART" id="SM00822">
    <property type="entry name" value="PKS_KR"/>
    <property type="match status" value="1"/>
</dbReference>
<dbReference type="PANTHER" id="PTHR42760:SF123">
    <property type="entry name" value="OXIDOREDUCTASE"/>
    <property type="match status" value="1"/>
</dbReference>
<feature type="region of interest" description="Disordered" evidence="2">
    <location>
        <begin position="1"/>
        <end position="20"/>
    </location>
</feature>
<evidence type="ECO:0000313" key="4">
    <source>
        <dbReference type="EMBL" id="CAB4821363.1"/>
    </source>
</evidence>
<dbReference type="SUPFAM" id="SSF51735">
    <property type="entry name" value="NAD(P)-binding Rossmann-fold domains"/>
    <property type="match status" value="1"/>
</dbReference>
<dbReference type="InterPro" id="IPR036291">
    <property type="entry name" value="NAD(P)-bd_dom_sf"/>
</dbReference>
<dbReference type="GO" id="GO:0016616">
    <property type="term" value="F:oxidoreductase activity, acting on the CH-OH group of donors, NAD or NADP as acceptor"/>
    <property type="evidence" value="ECO:0007669"/>
    <property type="project" value="UniProtKB-ARBA"/>
</dbReference>
<protein>
    <submittedName>
        <fullName evidence="6">Unannotated protein</fullName>
    </submittedName>
</protein>
<comment type="similarity">
    <text evidence="1">Belongs to the short-chain dehydrogenases/reductases (SDR) family.</text>
</comment>
<dbReference type="EMBL" id="CAFBPM010000005">
    <property type="protein sequence ID" value="CAB5017081.1"/>
    <property type="molecule type" value="Genomic_DNA"/>
</dbReference>
<dbReference type="InterPro" id="IPR057326">
    <property type="entry name" value="KR_dom"/>
</dbReference>
<evidence type="ECO:0000256" key="1">
    <source>
        <dbReference type="ARBA" id="ARBA00006484"/>
    </source>
</evidence>
<dbReference type="GO" id="GO:0030497">
    <property type="term" value="P:fatty acid elongation"/>
    <property type="evidence" value="ECO:0007669"/>
    <property type="project" value="TreeGrafter"/>
</dbReference>
<name>A0A6J7QJ18_9ZZZZ</name>
<dbReference type="AlphaFoldDB" id="A0A6J7QJ18"/>
<dbReference type="CDD" id="cd05233">
    <property type="entry name" value="SDR_c"/>
    <property type="match status" value="1"/>
</dbReference>
<evidence type="ECO:0000256" key="2">
    <source>
        <dbReference type="SAM" id="MobiDB-lite"/>
    </source>
</evidence>
<dbReference type="EMBL" id="CAFABE010000012">
    <property type="protein sequence ID" value="CAB4821363.1"/>
    <property type="molecule type" value="Genomic_DNA"/>
</dbReference>
<proteinExistence type="inferred from homology"/>
<evidence type="ECO:0000313" key="5">
    <source>
        <dbReference type="EMBL" id="CAB4865207.1"/>
    </source>
</evidence>
<feature type="domain" description="Ketoreductase" evidence="3">
    <location>
        <begin position="29"/>
        <end position="209"/>
    </location>
</feature>
<dbReference type="EMBL" id="CAFBLT010000001">
    <property type="protein sequence ID" value="CAB4865207.1"/>
    <property type="molecule type" value="Genomic_DNA"/>
</dbReference>
<dbReference type="Gene3D" id="3.40.50.720">
    <property type="entry name" value="NAD(P)-binding Rossmann-like Domain"/>
    <property type="match status" value="1"/>
</dbReference>
<feature type="compositionally biased region" description="Basic and acidic residues" evidence="2">
    <location>
        <begin position="11"/>
        <end position="20"/>
    </location>
</feature>
<dbReference type="InterPro" id="IPR002347">
    <property type="entry name" value="SDR_fam"/>
</dbReference>
<dbReference type="PRINTS" id="PR00080">
    <property type="entry name" value="SDRFAMILY"/>
</dbReference>
<gene>
    <name evidence="4" type="ORF">UFOPK3164_00441</name>
    <name evidence="5" type="ORF">UFOPK3427_00445</name>
    <name evidence="6" type="ORF">UFOPK4112_00676</name>
</gene>
<dbReference type="PRINTS" id="PR00081">
    <property type="entry name" value="GDHRDH"/>
</dbReference>